<proteinExistence type="predicted"/>
<dbReference type="Pfam" id="PF16868">
    <property type="entry name" value="NMT1_3"/>
    <property type="match status" value="1"/>
</dbReference>
<dbReference type="PANTHER" id="PTHR42941:SF1">
    <property type="entry name" value="SLL1037 PROTEIN"/>
    <property type="match status" value="1"/>
</dbReference>
<evidence type="ECO:0000313" key="2">
    <source>
        <dbReference type="Proteomes" id="UP000243374"/>
    </source>
</evidence>
<reference evidence="1 2" key="1">
    <citation type="submission" date="2016-10" db="EMBL/GenBank/DDBJ databases">
        <authorList>
            <person name="Varghese N."/>
            <person name="Submissions S."/>
        </authorList>
    </citation>
    <scope>NUCLEOTIDE SEQUENCE [LARGE SCALE GENOMIC DNA]</scope>
    <source>
        <strain evidence="1 2">22B</strain>
    </source>
</reference>
<dbReference type="PANTHER" id="PTHR42941">
    <property type="entry name" value="SLL1037 PROTEIN"/>
    <property type="match status" value="1"/>
</dbReference>
<evidence type="ECO:0000313" key="1">
    <source>
        <dbReference type="EMBL" id="SFJ71932.1"/>
    </source>
</evidence>
<dbReference type="RefSeq" id="WP_074837780.1">
    <property type="nucleotide sequence ID" value="NZ_CP047056.1"/>
</dbReference>
<keyword evidence="2" id="KW-1185">Reference proteome</keyword>
<dbReference type="Proteomes" id="UP000243374">
    <property type="component" value="Unassembled WGS sequence"/>
</dbReference>
<dbReference type="OrthoDB" id="9776669at2"/>
<organism evidence="1 2">
    <name type="scientific">Succinivibrio dextrinosolvens</name>
    <dbReference type="NCBI Taxonomy" id="83771"/>
    <lineage>
        <taxon>Bacteria</taxon>
        <taxon>Pseudomonadati</taxon>
        <taxon>Pseudomonadota</taxon>
        <taxon>Gammaproteobacteria</taxon>
        <taxon>Aeromonadales</taxon>
        <taxon>Succinivibrionaceae</taxon>
        <taxon>Succinivibrio</taxon>
    </lineage>
</organism>
<dbReference type="AlphaFoldDB" id="A0A662Z5X3"/>
<keyword evidence="1" id="KW-0675">Receptor</keyword>
<name>A0A662Z5X3_9GAMM</name>
<gene>
    <name evidence="1" type="ORF">SAMN04487865_10019</name>
</gene>
<dbReference type="PROSITE" id="PS51257">
    <property type="entry name" value="PROKAR_LIPOPROTEIN"/>
    <property type="match status" value="1"/>
</dbReference>
<sequence length="353" mass="39257">MKRILALIVCGLILTGCKEDNTLRVGVGAPDSDLCKYTEKLNDKLEQSGASIRLKPIYTEDSNASLRLLNNGIIDLALINADALDTALITVAKINPAYVAGSINEKNYEVVNDGDDISVYNSTVAGVIDEALHAIVREDSPYEDISDLGEKTVVVGSYDNCAKDVAYKLLKDHGIKREARKLVIKNPEEAVEMLKNKEAEALFLFDRIPSEYAKDLCNSMKVKFLSIKQDHLISISKYEKYLTSAKIFPKQYRGQNEPVGTVIINILLQAHNGVDNSKIEELMGALFDINSQQDYSIAMNPEIIEIKDAAEPLIKDLRFHPGAVRFYKNQDINVKETDHSRPLFDIHIVAASD</sequence>
<dbReference type="Gene3D" id="3.40.190.10">
    <property type="entry name" value="Periplasmic binding protein-like II"/>
    <property type="match status" value="2"/>
</dbReference>
<dbReference type="SUPFAM" id="SSF53850">
    <property type="entry name" value="Periplasmic binding protein-like II"/>
    <property type="match status" value="1"/>
</dbReference>
<dbReference type="EMBL" id="FOSF01000001">
    <property type="protein sequence ID" value="SFJ71932.1"/>
    <property type="molecule type" value="Genomic_DNA"/>
</dbReference>
<protein>
    <submittedName>
        <fullName evidence="1">TRAP transporter solute receptor, TAXI family</fullName>
    </submittedName>
</protein>
<accession>A0A662Z5X3</accession>
<dbReference type="InterPro" id="IPR011852">
    <property type="entry name" value="TRAP_TAXI"/>
</dbReference>